<organism evidence="2 3">
    <name type="scientific">Heracleum sosnowskyi</name>
    <dbReference type="NCBI Taxonomy" id="360622"/>
    <lineage>
        <taxon>Eukaryota</taxon>
        <taxon>Viridiplantae</taxon>
        <taxon>Streptophyta</taxon>
        <taxon>Embryophyta</taxon>
        <taxon>Tracheophyta</taxon>
        <taxon>Spermatophyta</taxon>
        <taxon>Magnoliopsida</taxon>
        <taxon>eudicotyledons</taxon>
        <taxon>Gunneridae</taxon>
        <taxon>Pentapetalae</taxon>
        <taxon>asterids</taxon>
        <taxon>campanulids</taxon>
        <taxon>Apiales</taxon>
        <taxon>Apiaceae</taxon>
        <taxon>Apioideae</taxon>
        <taxon>apioid superclade</taxon>
        <taxon>Tordylieae</taxon>
        <taxon>Tordyliinae</taxon>
        <taxon>Heracleum</taxon>
    </lineage>
</organism>
<evidence type="ECO:0000313" key="2">
    <source>
        <dbReference type="EMBL" id="KAK1375110.1"/>
    </source>
</evidence>
<feature type="chain" id="PRO_5041937944" evidence="1">
    <location>
        <begin position="22"/>
        <end position="110"/>
    </location>
</feature>
<protein>
    <submittedName>
        <fullName evidence="2">Uncharacterized protein</fullName>
    </submittedName>
</protein>
<keyword evidence="1" id="KW-0732">Signal</keyword>
<name>A0AAD8HXK1_9APIA</name>
<keyword evidence="3" id="KW-1185">Reference proteome</keyword>
<gene>
    <name evidence="2" type="ORF">POM88_031303</name>
</gene>
<sequence>MRLKALFLAVFLNAAICTSGARDIISKKASFDDSEPIFPHPFSGATETDVPAAAAIGSGIDGLGLGSLLGGAAGIGVGVKGGFGGTGFAIGGSLTSGGVKVGGGFRAGLP</sequence>
<proteinExistence type="predicted"/>
<accession>A0AAD8HXK1</accession>
<reference evidence="2" key="1">
    <citation type="submission" date="2023-02" db="EMBL/GenBank/DDBJ databases">
        <title>Genome of toxic invasive species Heracleum sosnowskyi carries increased number of genes despite the absence of recent whole-genome duplications.</title>
        <authorList>
            <person name="Schelkunov M."/>
            <person name="Shtratnikova V."/>
            <person name="Makarenko M."/>
            <person name="Klepikova A."/>
            <person name="Omelchenko D."/>
            <person name="Novikova G."/>
            <person name="Obukhova E."/>
            <person name="Bogdanov V."/>
            <person name="Penin A."/>
            <person name="Logacheva M."/>
        </authorList>
    </citation>
    <scope>NUCLEOTIDE SEQUENCE</scope>
    <source>
        <strain evidence="2">Hsosn_3</strain>
        <tissue evidence="2">Leaf</tissue>
    </source>
</reference>
<dbReference type="EMBL" id="JAUIZM010000007">
    <property type="protein sequence ID" value="KAK1375110.1"/>
    <property type="molecule type" value="Genomic_DNA"/>
</dbReference>
<comment type="caution">
    <text evidence="2">The sequence shown here is derived from an EMBL/GenBank/DDBJ whole genome shotgun (WGS) entry which is preliminary data.</text>
</comment>
<dbReference type="AlphaFoldDB" id="A0AAD8HXK1"/>
<evidence type="ECO:0000256" key="1">
    <source>
        <dbReference type="SAM" id="SignalP"/>
    </source>
</evidence>
<evidence type="ECO:0000313" key="3">
    <source>
        <dbReference type="Proteomes" id="UP001237642"/>
    </source>
</evidence>
<dbReference type="Proteomes" id="UP001237642">
    <property type="component" value="Unassembled WGS sequence"/>
</dbReference>
<reference evidence="2" key="2">
    <citation type="submission" date="2023-05" db="EMBL/GenBank/DDBJ databases">
        <authorList>
            <person name="Schelkunov M.I."/>
        </authorList>
    </citation>
    <scope>NUCLEOTIDE SEQUENCE</scope>
    <source>
        <strain evidence="2">Hsosn_3</strain>
        <tissue evidence="2">Leaf</tissue>
    </source>
</reference>
<feature type="signal peptide" evidence="1">
    <location>
        <begin position="1"/>
        <end position="21"/>
    </location>
</feature>